<dbReference type="CDD" id="cd03255">
    <property type="entry name" value="ABC_MJ0796_LolCDE_FtsE"/>
    <property type="match status" value="1"/>
</dbReference>
<dbReference type="InterPro" id="IPR017911">
    <property type="entry name" value="MacB-like_ATP-bd"/>
</dbReference>
<reference evidence="6" key="1">
    <citation type="journal article" date="2021" name="Proc. Natl. Acad. Sci. U.S.A.">
        <title>Global biogeography of chemosynthetic symbionts reveals both localized and globally distributed symbiont groups. .</title>
        <authorList>
            <person name="Osvatic J.T."/>
            <person name="Wilkins L.G.E."/>
            <person name="Leibrecht L."/>
            <person name="Leray M."/>
            <person name="Zauner S."/>
            <person name="Polzin J."/>
            <person name="Camacho Y."/>
            <person name="Gros O."/>
            <person name="van Gils J.A."/>
            <person name="Eisen J.A."/>
            <person name="Petersen J.M."/>
            <person name="Yuen B."/>
        </authorList>
    </citation>
    <scope>NUCLEOTIDE SEQUENCE</scope>
    <source>
        <strain evidence="6">MAGL173</strain>
    </source>
</reference>
<dbReference type="PROSITE" id="PS00211">
    <property type="entry name" value="ABC_TRANSPORTER_1"/>
    <property type="match status" value="1"/>
</dbReference>
<evidence type="ECO:0000256" key="4">
    <source>
        <dbReference type="ARBA" id="ARBA00038388"/>
    </source>
</evidence>
<dbReference type="GO" id="GO:0005886">
    <property type="term" value="C:plasma membrane"/>
    <property type="evidence" value="ECO:0007669"/>
    <property type="project" value="TreeGrafter"/>
</dbReference>
<comment type="caution">
    <text evidence="6">The sequence shown here is derived from an EMBL/GenBank/DDBJ whole genome shotgun (WGS) entry which is preliminary data.</text>
</comment>
<dbReference type="InterPro" id="IPR017871">
    <property type="entry name" value="ABC_transporter-like_CS"/>
</dbReference>
<evidence type="ECO:0000256" key="1">
    <source>
        <dbReference type="ARBA" id="ARBA00022448"/>
    </source>
</evidence>
<dbReference type="FunFam" id="3.40.50.300:FF:000032">
    <property type="entry name" value="Export ABC transporter ATP-binding protein"/>
    <property type="match status" value="1"/>
</dbReference>
<name>A0A9E4N322_9GAMM</name>
<dbReference type="InterPro" id="IPR003439">
    <property type="entry name" value="ABC_transporter-like_ATP-bd"/>
</dbReference>
<dbReference type="GO" id="GO:1902495">
    <property type="term" value="C:transmembrane transporter complex"/>
    <property type="evidence" value="ECO:0007669"/>
    <property type="project" value="UniProtKB-ARBA"/>
</dbReference>
<evidence type="ECO:0000313" key="7">
    <source>
        <dbReference type="Proteomes" id="UP000886687"/>
    </source>
</evidence>
<proteinExistence type="inferred from homology"/>
<dbReference type="PROSITE" id="PS50893">
    <property type="entry name" value="ABC_TRANSPORTER_2"/>
    <property type="match status" value="1"/>
</dbReference>
<dbReference type="Proteomes" id="UP000886687">
    <property type="component" value="Unassembled WGS sequence"/>
</dbReference>
<dbReference type="PANTHER" id="PTHR24220:SF86">
    <property type="entry name" value="ABC TRANSPORTER ABCH.1"/>
    <property type="match status" value="1"/>
</dbReference>
<dbReference type="EMBL" id="JAEPDI010000024">
    <property type="protein sequence ID" value="MCG7941194.1"/>
    <property type="molecule type" value="Genomic_DNA"/>
</dbReference>
<evidence type="ECO:0000256" key="2">
    <source>
        <dbReference type="ARBA" id="ARBA00022741"/>
    </source>
</evidence>
<keyword evidence="2" id="KW-0547">Nucleotide-binding</keyword>
<gene>
    <name evidence="6" type="ORF">JAZ04_20370</name>
</gene>
<dbReference type="InterPro" id="IPR003593">
    <property type="entry name" value="AAA+_ATPase"/>
</dbReference>
<dbReference type="AlphaFoldDB" id="A0A9E4N322"/>
<accession>A0A9E4N322</accession>
<dbReference type="InterPro" id="IPR027417">
    <property type="entry name" value="P-loop_NTPase"/>
</dbReference>
<dbReference type="GO" id="GO:0005524">
    <property type="term" value="F:ATP binding"/>
    <property type="evidence" value="ECO:0007669"/>
    <property type="project" value="UniProtKB-KW"/>
</dbReference>
<dbReference type="SUPFAM" id="SSF52540">
    <property type="entry name" value="P-loop containing nucleoside triphosphate hydrolases"/>
    <property type="match status" value="1"/>
</dbReference>
<dbReference type="GO" id="GO:0016887">
    <property type="term" value="F:ATP hydrolysis activity"/>
    <property type="evidence" value="ECO:0007669"/>
    <property type="project" value="InterPro"/>
</dbReference>
<keyword evidence="3 6" id="KW-0067">ATP-binding</keyword>
<organism evidence="6 7">
    <name type="scientific">Candidatus Thiodiazotropha lotti</name>
    <dbReference type="NCBI Taxonomy" id="2792787"/>
    <lineage>
        <taxon>Bacteria</taxon>
        <taxon>Pseudomonadati</taxon>
        <taxon>Pseudomonadota</taxon>
        <taxon>Gammaproteobacteria</taxon>
        <taxon>Chromatiales</taxon>
        <taxon>Sedimenticolaceae</taxon>
        <taxon>Candidatus Thiodiazotropha</taxon>
    </lineage>
</organism>
<feature type="domain" description="ABC transporter" evidence="5">
    <location>
        <begin position="2"/>
        <end position="219"/>
    </location>
</feature>
<dbReference type="Gene3D" id="3.40.50.300">
    <property type="entry name" value="P-loop containing nucleotide triphosphate hydrolases"/>
    <property type="match status" value="1"/>
</dbReference>
<sequence>MIQMQAIHKSYWRGGAELPVIRGIDLNISAGEFVAIMGPSGSGKSTLMNIIGCLDLADRGEYRLNGERVSGAQFSRLAELRGQTIGFVFQSFNLIANRSALENVALPLLYQGVARDERLDLATQALQRVGMLDRASHQPNQLSGGQQQRVAIARALVNRPSLLIADEPTGALDSRNGDQVLQLFNELHNEGHTLVMVTHDPLIGERADRVIMLHDGVVI</sequence>
<dbReference type="InterPro" id="IPR015854">
    <property type="entry name" value="ABC_transpr_LolD-like"/>
</dbReference>
<evidence type="ECO:0000259" key="5">
    <source>
        <dbReference type="PROSITE" id="PS50893"/>
    </source>
</evidence>
<dbReference type="PANTHER" id="PTHR24220">
    <property type="entry name" value="IMPORT ATP-BINDING PROTEIN"/>
    <property type="match status" value="1"/>
</dbReference>
<keyword evidence="1" id="KW-0813">Transport</keyword>
<dbReference type="Pfam" id="PF00005">
    <property type="entry name" value="ABC_tran"/>
    <property type="match status" value="1"/>
</dbReference>
<evidence type="ECO:0000313" key="6">
    <source>
        <dbReference type="EMBL" id="MCG7941194.1"/>
    </source>
</evidence>
<dbReference type="GO" id="GO:0022857">
    <property type="term" value="F:transmembrane transporter activity"/>
    <property type="evidence" value="ECO:0007669"/>
    <property type="project" value="TreeGrafter"/>
</dbReference>
<comment type="similarity">
    <text evidence="4">Belongs to the ABC transporter superfamily. Macrolide exporter (TC 3.A.1.122) family.</text>
</comment>
<protein>
    <submittedName>
        <fullName evidence="6">ABC transporter ATP-binding protein</fullName>
    </submittedName>
</protein>
<evidence type="ECO:0000256" key="3">
    <source>
        <dbReference type="ARBA" id="ARBA00022840"/>
    </source>
</evidence>
<dbReference type="SMART" id="SM00382">
    <property type="entry name" value="AAA"/>
    <property type="match status" value="1"/>
</dbReference>